<comment type="caution">
    <text evidence="1">The sequence shown here is derived from an EMBL/GenBank/DDBJ whole genome shotgun (WGS) entry which is preliminary data.</text>
</comment>
<evidence type="ECO:0000313" key="1">
    <source>
        <dbReference type="EMBL" id="GAA4208482.1"/>
    </source>
</evidence>
<dbReference type="Proteomes" id="UP001501251">
    <property type="component" value="Unassembled WGS sequence"/>
</dbReference>
<sequence length="235" mass="24785">MASTARSGGRTPRIGTRDIVRAGRALGMSELSVKAVAAELGVTAAALYRHVDGRWGLERLVGESILADLVLHDDPRHGLEPHLLSFASQLRAFTLDHPGMARYLQVLFPRGEAGRQVLSAEVEALIRRGYTPEGAVVVSGAVASLTIAMAASEEYGVAMEREDAGGLDRERRAATAGVELDEGLGAAHAVLPQMGRPEYVRLVLTGAIRGVLGVAPPGRPVADVIADLATTQKEL</sequence>
<proteinExistence type="predicted"/>
<dbReference type="SUPFAM" id="SSF46689">
    <property type="entry name" value="Homeodomain-like"/>
    <property type="match status" value="1"/>
</dbReference>
<name>A0ABP8BJZ8_9ACTN</name>
<gene>
    <name evidence="1" type="ORF">GCM10022252_73640</name>
</gene>
<evidence type="ECO:0000313" key="2">
    <source>
        <dbReference type="Proteomes" id="UP001501251"/>
    </source>
</evidence>
<accession>A0ABP8BJZ8</accession>
<dbReference type="RefSeq" id="WP_344922938.1">
    <property type="nucleotide sequence ID" value="NZ_BAABAQ010000019.1"/>
</dbReference>
<dbReference type="InterPro" id="IPR036271">
    <property type="entry name" value="Tet_transcr_reg_TetR-rel_C_sf"/>
</dbReference>
<protein>
    <submittedName>
        <fullName evidence="1">TetR family transcriptional regulator</fullName>
    </submittedName>
</protein>
<dbReference type="SUPFAM" id="SSF48498">
    <property type="entry name" value="Tetracyclin repressor-like, C-terminal domain"/>
    <property type="match status" value="1"/>
</dbReference>
<reference evidence="2" key="1">
    <citation type="journal article" date="2019" name="Int. J. Syst. Evol. Microbiol.">
        <title>The Global Catalogue of Microorganisms (GCM) 10K type strain sequencing project: providing services to taxonomists for standard genome sequencing and annotation.</title>
        <authorList>
            <consortium name="The Broad Institute Genomics Platform"/>
            <consortium name="The Broad Institute Genome Sequencing Center for Infectious Disease"/>
            <person name="Wu L."/>
            <person name="Ma J."/>
        </authorList>
    </citation>
    <scope>NUCLEOTIDE SEQUENCE [LARGE SCALE GENOMIC DNA]</scope>
    <source>
        <strain evidence="2">JCM 17388</strain>
    </source>
</reference>
<dbReference type="InterPro" id="IPR009057">
    <property type="entry name" value="Homeodomain-like_sf"/>
</dbReference>
<dbReference type="Gene3D" id="1.10.357.10">
    <property type="entry name" value="Tetracycline Repressor, domain 2"/>
    <property type="match status" value="1"/>
</dbReference>
<organism evidence="1 2">
    <name type="scientific">Streptosporangium oxazolinicum</name>
    <dbReference type="NCBI Taxonomy" id="909287"/>
    <lineage>
        <taxon>Bacteria</taxon>
        <taxon>Bacillati</taxon>
        <taxon>Actinomycetota</taxon>
        <taxon>Actinomycetes</taxon>
        <taxon>Streptosporangiales</taxon>
        <taxon>Streptosporangiaceae</taxon>
        <taxon>Streptosporangium</taxon>
    </lineage>
</organism>
<keyword evidence="2" id="KW-1185">Reference proteome</keyword>
<dbReference type="EMBL" id="BAABAQ010000019">
    <property type="protein sequence ID" value="GAA4208482.1"/>
    <property type="molecule type" value="Genomic_DNA"/>
</dbReference>